<keyword evidence="3" id="KW-1003">Cell membrane</keyword>
<dbReference type="RefSeq" id="WP_209750808.1">
    <property type="nucleotide sequence ID" value="NZ_JBHSMH010000033.1"/>
</dbReference>
<keyword evidence="5 7" id="KW-1133">Transmembrane helix</keyword>
<feature type="transmembrane region" description="Helical" evidence="7">
    <location>
        <begin position="163"/>
        <end position="182"/>
    </location>
</feature>
<evidence type="ECO:0000256" key="3">
    <source>
        <dbReference type="ARBA" id="ARBA00022475"/>
    </source>
</evidence>
<dbReference type="Proteomes" id="UP001596105">
    <property type="component" value="Unassembled WGS sequence"/>
</dbReference>
<evidence type="ECO:0000256" key="6">
    <source>
        <dbReference type="ARBA" id="ARBA00023136"/>
    </source>
</evidence>
<feature type="transmembrane region" description="Helical" evidence="7">
    <location>
        <begin position="73"/>
        <end position="97"/>
    </location>
</feature>
<keyword evidence="6 7" id="KW-0472">Membrane</keyword>
<protein>
    <submittedName>
        <fullName evidence="8">Chromate transporter</fullName>
    </submittedName>
</protein>
<evidence type="ECO:0000256" key="4">
    <source>
        <dbReference type="ARBA" id="ARBA00022692"/>
    </source>
</evidence>
<organism evidence="8 9">
    <name type="scientific">Cohnella suwonensis</name>
    <dbReference type="NCBI Taxonomy" id="696072"/>
    <lineage>
        <taxon>Bacteria</taxon>
        <taxon>Bacillati</taxon>
        <taxon>Bacillota</taxon>
        <taxon>Bacilli</taxon>
        <taxon>Bacillales</taxon>
        <taxon>Paenibacillaceae</taxon>
        <taxon>Cohnella</taxon>
    </lineage>
</organism>
<dbReference type="EMBL" id="JBHSMH010000033">
    <property type="protein sequence ID" value="MFC5469384.1"/>
    <property type="molecule type" value="Genomic_DNA"/>
</dbReference>
<evidence type="ECO:0000313" key="8">
    <source>
        <dbReference type="EMBL" id="MFC5469384.1"/>
    </source>
</evidence>
<name>A0ABW0LUB0_9BACL</name>
<feature type="transmembrane region" description="Helical" evidence="7">
    <location>
        <begin position="109"/>
        <end position="128"/>
    </location>
</feature>
<evidence type="ECO:0000256" key="5">
    <source>
        <dbReference type="ARBA" id="ARBA00022989"/>
    </source>
</evidence>
<dbReference type="PANTHER" id="PTHR43663">
    <property type="entry name" value="CHROMATE TRANSPORT PROTEIN-RELATED"/>
    <property type="match status" value="1"/>
</dbReference>
<proteinExistence type="inferred from homology"/>
<comment type="similarity">
    <text evidence="2">Belongs to the chromate ion transporter (CHR) (TC 2.A.51) family.</text>
</comment>
<dbReference type="InterPro" id="IPR052518">
    <property type="entry name" value="CHR_Transporter"/>
</dbReference>
<accession>A0ABW0LUB0</accession>
<sequence>MNINDLIDLIVGFFVSNVLGYGGGPASIPLMYQEIVTHYAWTTDHDFSNILALGNTLPGPIATKIAAFVGYDVAGVVGALVALVATVVPSAVALIVLLRIMRRYRNSSVVKGMTLLVQPVIAVLMLLLTWQMGKTSIDSLGVWQALIIAAVALWAMEKRKIHPAFVILCAFIYGGLVVPHLHV</sequence>
<gene>
    <name evidence="8" type="ORF">ACFPPD_11690</name>
</gene>
<comment type="caution">
    <text evidence="8">The sequence shown here is derived from an EMBL/GenBank/DDBJ whole genome shotgun (WGS) entry which is preliminary data.</text>
</comment>
<dbReference type="InterPro" id="IPR003370">
    <property type="entry name" value="Chromate_transpt"/>
</dbReference>
<evidence type="ECO:0000256" key="7">
    <source>
        <dbReference type="SAM" id="Phobius"/>
    </source>
</evidence>
<comment type="subcellular location">
    <subcellularLocation>
        <location evidence="1">Cell membrane</location>
        <topology evidence="1">Multi-pass membrane protein</topology>
    </subcellularLocation>
</comment>
<dbReference type="PANTHER" id="PTHR43663:SF1">
    <property type="entry name" value="CHROMATE TRANSPORTER"/>
    <property type="match status" value="1"/>
</dbReference>
<evidence type="ECO:0000256" key="2">
    <source>
        <dbReference type="ARBA" id="ARBA00005262"/>
    </source>
</evidence>
<evidence type="ECO:0000313" key="9">
    <source>
        <dbReference type="Proteomes" id="UP001596105"/>
    </source>
</evidence>
<keyword evidence="4 7" id="KW-0812">Transmembrane</keyword>
<evidence type="ECO:0000256" key="1">
    <source>
        <dbReference type="ARBA" id="ARBA00004651"/>
    </source>
</evidence>
<dbReference type="Pfam" id="PF02417">
    <property type="entry name" value="Chromate_transp"/>
    <property type="match status" value="1"/>
</dbReference>
<reference evidence="9" key="1">
    <citation type="journal article" date="2019" name="Int. J. Syst. Evol. Microbiol.">
        <title>The Global Catalogue of Microorganisms (GCM) 10K type strain sequencing project: providing services to taxonomists for standard genome sequencing and annotation.</title>
        <authorList>
            <consortium name="The Broad Institute Genomics Platform"/>
            <consortium name="The Broad Institute Genome Sequencing Center for Infectious Disease"/>
            <person name="Wu L."/>
            <person name="Ma J."/>
        </authorList>
    </citation>
    <scope>NUCLEOTIDE SEQUENCE [LARGE SCALE GENOMIC DNA]</scope>
    <source>
        <strain evidence="9">CCUG 57113</strain>
    </source>
</reference>
<keyword evidence="9" id="KW-1185">Reference proteome</keyword>
<feature type="transmembrane region" description="Helical" evidence="7">
    <location>
        <begin position="140"/>
        <end position="156"/>
    </location>
</feature>